<evidence type="ECO:0000256" key="2">
    <source>
        <dbReference type="ARBA" id="ARBA00009416"/>
    </source>
</evidence>
<sequence length="552" mass="62430">MQDKKAKQNVGFSERADDCSSTIPESIVDPSSELEDLLGLPPDSMFDTPLPDVVETDGHEAERLRIRIWNDIIRLKHLKEHHKCKMIQQSSASLLDYSQEQSRRKKLARNLEKILNEMLELVEEGLAQGFIYGIVPYKGKPVSGVSNNLRKWWKETVRFDRNGPAAISTYQRDSCTHVISKENTSEFSVPDALQELQDTTLGSLLSALMPYCDPPQRRFPLEKGIPPPWWPNMSEEWWREMGVPKDPSPPPYKKPHDLKKAWKVSVLIAVIKHLMPDIEKIQRLIEKSKGLQDKITAREVDILNAVLRHELKKYFGHQHNSPPPPPSMVGQSCREAVGDASTSRIDEQQPISEAMQEESMNVTQYLAMDVNMFTRPNLPSYELGPQDQPRGSIHQDKFGHIHQCVASASHGNQPLANPYGPRVPVAADSPVLPSGGIEMRHQGTSSSDMHLFQTRLNQDQAPLPEVMKVEIDPLFSSSVQEDETGTSITRELANLMQPQIFPSDETASFESIFGHNFDIGPASYFSTTDQSSRIPYSFHELDEYDWSKDFGN</sequence>
<keyword evidence="9" id="KW-1185">Reference proteome</keyword>
<comment type="similarity">
    <text evidence="2">Belongs to the EIN3 family.</text>
</comment>
<comment type="subcellular location">
    <subcellularLocation>
        <location evidence="1">Nucleus</location>
    </subcellularLocation>
</comment>
<evidence type="ECO:0000313" key="9">
    <source>
        <dbReference type="Proteomes" id="UP001222027"/>
    </source>
</evidence>
<dbReference type="PANTHER" id="PTHR33305">
    <property type="entry name" value="ETHYLENE INSENSITIVE 3-LIKE 2 PROTEIN"/>
    <property type="match status" value="1"/>
</dbReference>
<evidence type="ECO:0000256" key="5">
    <source>
        <dbReference type="SAM" id="Coils"/>
    </source>
</evidence>
<dbReference type="InterPro" id="IPR023278">
    <property type="entry name" value="Ethylene_insens-like_DNA-bd"/>
</dbReference>
<dbReference type="SUPFAM" id="SSF116768">
    <property type="entry name" value="DNA-binding domain of EIN3-like"/>
    <property type="match status" value="1"/>
</dbReference>
<dbReference type="Proteomes" id="UP001222027">
    <property type="component" value="Unassembled WGS sequence"/>
</dbReference>
<dbReference type="Pfam" id="PF04873">
    <property type="entry name" value="EIN3_DNA-bd"/>
    <property type="match status" value="1"/>
</dbReference>
<dbReference type="GO" id="GO:0009873">
    <property type="term" value="P:ethylene-activated signaling pathway"/>
    <property type="evidence" value="ECO:0007669"/>
    <property type="project" value="UniProtKB-KW"/>
</dbReference>
<evidence type="ECO:0000256" key="3">
    <source>
        <dbReference type="ARBA" id="ARBA00022745"/>
    </source>
</evidence>
<evidence type="ECO:0000313" key="8">
    <source>
        <dbReference type="EMBL" id="KAJ8492240.1"/>
    </source>
</evidence>
<dbReference type="Gene3D" id="1.10.3180.10">
    <property type="entry name" value="DNA-binding domain of EIN3-like"/>
    <property type="match status" value="1"/>
</dbReference>
<dbReference type="PANTHER" id="PTHR33305:SF30">
    <property type="entry name" value="ETHYLENE INSENSITIVE 3-LIKE 3 PROTEIN"/>
    <property type="match status" value="1"/>
</dbReference>
<gene>
    <name evidence="8" type="ORF">OPV22_013961</name>
</gene>
<dbReference type="EMBL" id="JAQQAF010000004">
    <property type="protein sequence ID" value="KAJ8492240.1"/>
    <property type="molecule type" value="Genomic_DNA"/>
</dbReference>
<evidence type="ECO:0000256" key="6">
    <source>
        <dbReference type="SAM" id="MobiDB-lite"/>
    </source>
</evidence>
<feature type="region of interest" description="Disordered" evidence="6">
    <location>
        <begin position="1"/>
        <end position="27"/>
    </location>
</feature>
<reference evidence="8 9" key="1">
    <citation type="submission" date="2022-12" db="EMBL/GenBank/DDBJ databases">
        <title>Chromosome-scale assembly of the Ensete ventricosum genome.</title>
        <authorList>
            <person name="Dussert Y."/>
            <person name="Stocks J."/>
            <person name="Wendawek A."/>
            <person name="Woldeyes F."/>
            <person name="Nichols R.A."/>
            <person name="Borrell J.S."/>
        </authorList>
    </citation>
    <scope>NUCLEOTIDE SEQUENCE [LARGE SCALE GENOMIC DNA]</scope>
    <source>
        <strain evidence="9">cv. Maze</strain>
        <tissue evidence="8">Seeds</tissue>
    </source>
</reference>
<feature type="coiled-coil region" evidence="5">
    <location>
        <begin position="97"/>
        <end position="124"/>
    </location>
</feature>
<dbReference type="GO" id="GO:0003700">
    <property type="term" value="F:DNA-binding transcription factor activity"/>
    <property type="evidence" value="ECO:0007669"/>
    <property type="project" value="InterPro"/>
</dbReference>
<organism evidence="8 9">
    <name type="scientific">Ensete ventricosum</name>
    <name type="common">Abyssinian banana</name>
    <name type="synonym">Musa ensete</name>
    <dbReference type="NCBI Taxonomy" id="4639"/>
    <lineage>
        <taxon>Eukaryota</taxon>
        <taxon>Viridiplantae</taxon>
        <taxon>Streptophyta</taxon>
        <taxon>Embryophyta</taxon>
        <taxon>Tracheophyta</taxon>
        <taxon>Spermatophyta</taxon>
        <taxon>Magnoliopsida</taxon>
        <taxon>Liliopsida</taxon>
        <taxon>Zingiberales</taxon>
        <taxon>Musaceae</taxon>
        <taxon>Ensete</taxon>
    </lineage>
</organism>
<proteinExistence type="inferred from homology"/>
<name>A0AAV8R0L2_ENSVE</name>
<evidence type="ECO:0000256" key="4">
    <source>
        <dbReference type="ARBA" id="ARBA00023242"/>
    </source>
</evidence>
<dbReference type="GO" id="GO:0005634">
    <property type="term" value="C:nucleus"/>
    <property type="evidence" value="ECO:0007669"/>
    <property type="project" value="UniProtKB-SubCell"/>
</dbReference>
<keyword evidence="4" id="KW-0539">Nucleus</keyword>
<feature type="domain" description="Ethylene insensitive 3-like DNA-binding" evidence="7">
    <location>
        <begin position="64"/>
        <end position="310"/>
    </location>
</feature>
<evidence type="ECO:0000256" key="1">
    <source>
        <dbReference type="ARBA" id="ARBA00004123"/>
    </source>
</evidence>
<accession>A0AAV8R0L2</accession>
<keyword evidence="3" id="KW-0936">Ethylene signaling pathway</keyword>
<dbReference type="InterPro" id="IPR047091">
    <property type="entry name" value="EIN3-like_DNA-bd"/>
</dbReference>
<keyword evidence="5" id="KW-0175">Coiled coil</keyword>
<comment type="caution">
    <text evidence="8">The sequence shown here is derived from an EMBL/GenBank/DDBJ whole genome shotgun (WGS) entry which is preliminary data.</text>
</comment>
<dbReference type="GO" id="GO:0003677">
    <property type="term" value="F:DNA binding"/>
    <property type="evidence" value="ECO:0007669"/>
    <property type="project" value="TreeGrafter"/>
</dbReference>
<dbReference type="InterPro" id="IPR006957">
    <property type="entry name" value="EIN3"/>
</dbReference>
<evidence type="ECO:0000259" key="7">
    <source>
        <dbReference type="Pfam" id="PF04873"/>
    </source>
</evidence>
<dbReference type="AlphaFoldDB" id="A0AAV8R0L2"/>
<protein>
    <recommendedName>
        <fullName evidence="7">Ethylene insensitive 3-like DNA-binding domain-containing protein</fullName>
    </recommendedName>
</protein>